<dbReference type="EMBL" id="SBIJ01000009">
    <property type="protein sequence ID" value="TNH44087.1"/>
    <property type="molecule type" value="Genomic_DNA"/>
</dbReference>
<evidence type="ECO:0000313" key="3">
    <source>
        <dbReference type="Proteomes" id="UP000307592"/>
    </source>
</evidence>
<protein>
    <submittedName>
        <fullName evidence="2">Phage tail protein</fullName>
    </submittedName>
</protein>
<accession>A0A5C4RKH5</accession>
<proteinExistence type="predicted"/>
<dbReference type="AlphaFoldDB" id="A0A5C4RKH5"/>
<feature type="domain" description="Phage tail protein C-terminal" evidence="1">
    <location>
        <begin position="288"/>
        <end position="419"/>
    </location>
</feature>
<dbReference type="InterPro" id="IPR058008">
    <property type="entry name" value="Gp26_C"/>
</dbReference>
<evidence type="ECO:0000259" key="1">
    <source>
        <dbReference type="Pfam" id="PF25670"/>
    </source>
</evidence>
<name>A0A5C4RKH5_PHOLU</name>
<dbReference type="GO" id="GO:0019062">
    <property type="term" value="P:virion attachment to host cell"/>
    <property type="evidence" value="ECO:0007669"/>
    <property type="project" value="InterPro"/>
</dbReference>
<dbReference type="InterPro" id="IPR005068">
    <property type="entry name" value="Phage_lambda_Stf-r2"/>
</dbReference>
<dbReference type="Proteomes" id="UP000307592">
    <property type="component" value="Unassembled WGS sequence"/>
</dbReference>
<comment type="caution">
    <text evidence="2">The sequence shown here is derived from an EMBL/GenBank/DDBJ whole genome shotgun (WGS) entry which is preliminary data.</text>
</comment>
<dbReference type="RefSeq" id="WP_139655250.1">
    <property type="nucleotide sequence ID" value="NZ_CAWOQH010000221.1"/>
</dbReference>
<gene>
    <name evidence="2" type="ORF">EP164_07705</name>
</gene>
<evidence type="ECO:0000313" key="2">
    <source>
        <dbReference type="EMBL" id="TNH44087.1"/>
    </source>
</evidence>
<sequence>MNYKNDFKAFSTNNNANVVSQEGYEESRSLKMGFPPDDITVHLLNKVLRQSSIITSVLANFIATYSGNDVLDDGDLVKLATQLSRALEQKIAAEVPNASLTQKGVTQLTDKTGNSNTLAVTQKLVSDVNDNANNRLAKNQNGADIPDKDTFVKNLGLSEAVELAKNSVSTNDFNSLKTVVDSKASNNDLNKKMDVGAFGLGGAPIELAPGQALASLTGTNGFYARGSVPLPPDNPESKAMKYMNIGSKSWSTQLAFSAYKNIIYIRSAKDDAGNWNLWEYVWTGTTAKPDTNGFLKQSSPIVEIYPDGTFKTNDESKEATVERLSEGVYLITGVLGFNADAAWGGGDGGIEIPLCKNKLPLIWVDYEVMQDGSIKLMTYHREHPDAPAFARNVREGYTDGNLIDIPQGRFISVRVQMPAIPDKLPTV</sequence>
<dbReference type="Pfam" id="PF03406">
    <property type="entry name" value="Phage_fiber_2"/>
    <property type="match status" value="1"/>
</dbReference>
<organism evidence="2 3">
    <name type="scientific">Photorhabdus luminescens subsp. sonorensis</name>
    <dbReference type="NCBI Taxonomy" id="1173677"/>
    <lineage>
        <taxon>Bacteria</taxon>
        <taxon>Pseudomonadati</taxon>
        <taxon>Pseudomonadota</taxon>
        <taxon>Gammaproteobacteria</taxon>
        <taxon>Enterobacterales</taxon>
        <taxon>Morganellaceae</taxon>
        <taxon>Photorhabdus</taxon>
    </lineage>
</organism>
<dbReference type="Pfam" id="PF25670">
    <property type="entry name" value="Phage_tail_C_2"/>
    <property type="match status" value="1"/>
</dbReference>
<reference evidence="2 3" key="1">
    <citation type="submission" date="2019-01" db="EMBL/GenBank/DDBJ databases">
        <title>Draft genome assembly of Photorhabdus luminescens subsp. sonorensis Caborca.</title>
        <authorList>
            <person name="Duong D.A."/>
            <person name="Espinosa-Artiles P."/>
            <person name="Orozco R.A."/>
            <person name="Molnar I."/>
            <person name="Stock P."/>
        </authorList>
    </citation>
    <scope>NUCLEOTIDE SEQUENCE [LARGE SCALE GENOMIC DNA]</scope>
    <source>
        <strain evidence="2 3">Caborca</strain>
    </source>
</reference>
<dbReference type="GO" id="GO:0046718">
    <property type="term" value="P:symbiont entry into host cell"/>
    <property type="evidence" value="ECO:0007669"/>
    <property type="project" value="InterPro"/>
</dbReference>